<organism evidence="6 7">
    <name type="scientific">Nakamurella leprariae</name>
    <dbReference type="NCBI Taxonomy" id="2803911"/>
    <lineage>
        <taxon>Bacteria</taxon>
        <taxon>Bacillati</taxon>
        <taxon>Actinomycetota</taxon>
        <taxon>Actinomycetes</taxon>
        <taxon>Nakamurellales</taxon>
        <taxon>Nakamurellaceae</taxon>
        <taxon>Nakamurella</taxon>
    </lineage>
</organism>
<evidence type="ECO:0000313" key="7">
    <source>
        <dbReference type="Proteomes" id="UP000663792"/>
    </source>
</evidence>
<comment type="caution">
    <text evidence="6">The sequence shown here is derived from an EMBL/GenBank/DDBJ whole genome shotgun (WGS) entry which is preliminary data.</text>
</comment>
<evidence type="ECO:0000256" key="2">
    <source>
        <dbReference type="ARBA" id="ARBA00022741"/>
    </source>
</evidence>
<dbReference type="Proteomes" id="UP000663792">
    <property type="component" value="Unassembled WGS sequence"/>
</dbReference>
<evidence type="ECO:0000256" key="3">
    <source>
        <dbReference type="ARBA" id="ARBA00022840"/>
    </source>
</evidence>
<name>A0A939C1Z5_9ACTN</name>
<keyword evidence="7" id="KW-1185">Reference proteome</keyword>
<sequence length="337" mass="35404">MLVTGAGGAAAVAILRSLRGHYRLAAADINPVAVGLYLVEPDQRWLLPRGDDPTFVPALLDAAQRSGADLVVPTVDVESPRIATARDEFTARGIRLLLESPETLAVCLDKFELMRRCAEHVAVPRTVLWTGGTEDADVAALAAPFVIKPRAGAGGRGVAVLADVSALASYPRDGQWIVQELLPGEEYSIDVLARPDGHVVAAVPRRRDLVDSGIAIAGRTVADDALVRYGTDAARAVGATGVVNVQVRRAVDGTPKLLEINPRFPGTMPLTIASGVDMPVLAVQAALGGELPDHLPFREVAVVRHWEDVIVPVDQYGEIRSAAAASAAPSEPTVVGG</sequence>
<keyword evidence="1" id="KW-0436">Ligase</keyword>
<feature type="domain" description="ATP-grasp" evidence="5">
    <location>
        <begin position="115"/>
        <end position="287"/>
    </location>
</feature>
<protein>
    <submittedName>
        <fullName evidence="6">ATP-grasp domain-containing protein</fullName>
    </submittedName>
</protein>
<dbReference type="InterPro" id="IPR011761">
    <property type="entry name" value="ATP-grasp"/>
</dbReference>
<dbReference type="AlphaFoldDB" id="A0A939C1Z5"/>
<dbReference type="Pfam" id="PF15632">
    <property type="entry name" value="ATPgrasp_Ter"/>
    <property type="match status" value="1"/>
</dbReference>
<reference evidence="6" key="1">
    <citation type="submission" date="2021-01" db="EMBL/GenBank/DDBJ databases">
        <title>YIM 132084 draft genome.</title>
        <authorList>
            <person name="An D."/>
        </authorList>
    </citation>
    <scope>NUCLEOTIDE SEQUENCE</scope>
    <source>
        <strain evidence="6">YIM 132084</strain>
    </source>
</reference>
<dbReference type="PANTHER" id="PTHR43585">
    <property type="entry name" value="FUMIPYRROLE BIOSYNTHESIS PROTEIN C"/>
    <property type="match status" value="1"/>
</dbReference>
<dbReference type="SUPFAM" id="SSF56059">
    <property type="entry name" value="Glutathione synthetase ATP-binding domain-like"/>
    <property type="match status" value="1"/>
</dbReference>
<dbReference type="Gene3D" id="3.40.50.20">
    <property type="match status" value="1"/>
</dbReference>
<dbReference type="RefSeq" id="WP_205260577.1">
    <property type="nucleotide sequence ID" value="NZ_JAERWK010000012.1"/>
</dbReference>
<dbReference type="Pfam" id="PF21360">
    <property type="entry name" value="PylC-like_N"/>
    <property type="match status" value="1"/>
</dbReference>
<evidence type="ECO:0000313" key="6">
    <source>
        <dbReference type="EMBL" id="MBM9467622.1"/>
    </source>
</evidence>
<dbReference type="Gene3D" id="3.30.470.20">
    <property type="entry name" value="ATP-grasp fold, B domain"/>
    <property type="match status" value="1"/>
</dbReference>
<proteinExistence type="predicted"/>
<keyword evidence="2 4" id="KW-0547">Nucleotide-binding</keyword>
<dbReference type="GO" id="GO:0005524">
    <property type="term" value="F:ATP binding"/>
    <property type="evidence" value="ECO:0007669"/>
    <property type="project" value="UniProtKB-UniRule"/>
</dbReference>
<dbReference type="PROSITE" id="PS50975">
    <property type="entry name" value="ATP_GRASP"/>
    <property type="match status" value="1"/>
</dbReference>
<dbReference type="GO" id="GO:0016874">
    <property type="term" value="F:ligase activity"/>
    <property type="evidence" value="ECO:0007669"/>
    <property type="project" value="UniProtKB-KW"/>
</dbReference>
<evidence type="ECO:0000256" key="1">
    <source>
        <dbReference type="ARBA" id="ARBA00022598"/>
    </source>
</evidence>
<dbReference type="InterPro" id="IPR048764">
    <property type="entry name" value="PylC_N"/>
</dbReference>
<evidence type="ECO:0000256" key="4">
    <source>
        <dbReference type="PROSITE-ProRule" id="PRU00409"/>
    </source>
</evidence>
<dbReference type="PANTHER" id="PTHR43585:SF2">
    <property type="entry name" value="ATP-GRASP ENZYME FSQD"/>
    <property type="match status" value="1"/>
</dbReference>
<gene>
    <name evidence="6" type="ORF">JL106_10060</name>
</gene>
<dbReference type="GO" id="GO:0046872">
    <property type="term" value="F:metal ion binding"/>
    <property type="evidence" value="ECO:0007669"/>
    <property type="project" value="InterPro"/>
</dbReference>
<dbReference type="EMBL" id="JAERWK010000012">
    <property type="protein sequence ID" value="MBM9467622.1"/>
    <property type="molecule type" value="Genomic_DNA"/>
</dbReference>
<dbReference type="InterPro" id="IPR052032">
    <property type="entry name" value="ATP-dep_AA_Ligase"/>
</dbReference>
<keyword evidence="3 4" id="KW-0067">ATP-binding</keyword>
<accession>A0A939C1Z5</accession>
<evidence type="ECO:0000259" key="5">
    <source>
        <dbReference type="PROSITE" id="PS50975"/>
    </source>
</evidence>